<comment type="similarity">
    <text evidence="2 9">Belongs to the peptidase M18 family.</text>
</comment>
<dbReference type="InterPro" id="IPR023358">
    <property type="entry name" value="Peptidase_M18_dom2"/>
</dbReference>
<dbReference type="PRINTS" id="PR00932">
    <property type="entry name" value="AMINO1PTASE"/>
</dbReference>
<evidence type="ECO:0000313" key="11">
    <source>
        <dbReference type="EMBL" id="XDI07056.1"/>
    </source>
</evidence>
<dbReference type="Gene3D" id="2.30.250.10">
    <property type="entry name" value="Aminopeptidase i, Domain 2"/>
    <property type="match status" value="1"/>
</dbReference>
<dbReference type="Gene3D" id="3.40.630.10">
    <property type="entry name" value="Zn peptidases"/>
    <property type="match status" value="1"/>
</dbReference>
<keyword evidence="3 9" id="KW-0031">Aminopeptidase</keyword>
<evidence type="ECO:0000256" key="1">
    <source>
        <dbReference type="ARBA" id="ARBA00001947"/>
    </source>
</evidence>
<evidence type="ECO:0000256" key="6">
    <source>
        <dbReference type="ARBA" id="ARBA00022801"/>
    </source>
</evidence>
<sequence length="429" mass="44807">MADSTAYIDDLASFVTASPSSYHAAAEVARRLRAAGFEQLDESADWAGATGRYLVVRDGAVLAWVVPEGADASAPFRILGAHTDSPGFKLKPQPTVAAQGWLQAGVEVYGGPLLNSWLDRELELAGRVVTVAGEEILVRTGPFLRIPQLAIHLDRDANAGLTLDRQRHTMPVFGVGDRGDADLVGILAGLAGLTSGDEIAGFDIVTADTASPARFGLDRALFASGRLDNLSSVHAGVTALIESTGRPDARAGHISMLAAFDHEELGSESRSGASGPLLDDVTARITAALGGTPATRARAFAASWCLSSDAGHSVHPNYPEKHDPVNHPVAGDGPMLKINANQRYATDAHGAALWRRLTEAAGVRAQEFVSNNTVPCGSTIGPLTATRLGLRTVDVGVPLLSMHSARELAHVDDLVALGAVAREFFAGAA</sequence>
<keyword evidence="6 9" id="KW-0378">Hydrolase</keyword>
<evidence type="ECO:0000256" key="9">
    <source>
        <dbReference type="RuleBase" id="RU004386"/>
    </source>
</evidence>
<dbReference type="Pfam" id="PF02127">
    <property type="entry name" value="Peptidase_M18"/>
    <property type="match status" value="1"/>
</dbReference>
<dbReference type="GO" id="GO:0005737">
    <property type="term" value="C:cytoplasm"/>
    <property type="evidence" value="ECO:0007669"/>
    <property type="project" value="UniProtKB-ARBA"/>
</dbReference>
<comment type="cofactor">
    <cofactor evidence="1 10">
        <name>Zn(2+)</name>
        <dbReference type="ChEBI" id="CHEBI:29105"/>
    </cofactor>
</comment>
<evidence type="ECO:0000256" key="8">
    <source>
        <dbReference type="ARBA" id="ARBA00023049"/>
    </source>
</evidence>
<dbReference type="NCBIfam" id="NF002759">
    <property type="entry name" value="PRK02813.1"/>
    <property type="match status" value="1"/>
</dbReference>
<evidence type="ECO:0000256" key="4">
    <source>
        <dbReference type="ARBA" id="ARBA00022670"/>
    </source>
</evidence>
<protein>
    <recommendedName>
        <fullName evidence="10">M18 family aminopeptidase</fullName>
        <ecNumber evidence="10">3.4.11.-</ecNumber>
    </recommendedName>
</protein>
<dbReference type="SUPFAM" id="SSF101821">
    <property type="entry name" value="Aminopeptidase/glucanase lid domain"/>
    <property type="match status" value="1"/>
</dbReference>
<accession>A0AB39BLU5</accession>
<dbReference type="AlphaFoldDB" id="A0AB39BLU5"/>
<name>A0AB39BLU5_9MICO</name>
<keyword evidence="7 9" id="KW-0862">Zinc</keyword>
<dbReference type="PANTHER" id="PTHR28570">
    <property type="entry name" value="ASPARTYL AMINOPEPTIDASE"/>
    <property type="match status" value="1"/>
</dbReference>
<dbReference type="GO" id="GO:0008237">
    <property type="term" value="F:metallopeptidase activity"/>
    <property type="evidence" value="ECO:0007669"/>
    <property type="project" value="UniProtKB-KW"/>
</dbReference>
<keyword evidence="8 9" id="KW-0482">Metalloprotease</keyword>
<keyword evidence="5 9" id="KW-0479">Metal-binding</keyword>
<dbReference type="InterPro" id="IPR001948">
    <property type="entry name" value="Peptidase_M18"/>
</dbReference>
<keyword evidence="4 9" id="KW-0645">Protease</keyword>
<dbReference type="GO" id="GO:0008270">
    <property type="term" value="F:zinc ion binding"/>
    <property type="evidence" value="ECO:0007669"/>
    <property type="project" value="InterPro"/>
</dbReference>
<evidence type="ECO:0000256" key="2">
    <source>
        <dbReference type="ARBA" id="ARBA00008290"/>
    </source>
</evidence>
<dbReference type="RefSeq" id="WP_368499432.1">
    <property type="nucleotide sequence ID" value="NZ_CP162511.1"/>
</dbReference>
<evidence type="ECO:0000256" key="10">
    <source>
        <dbReference type="RuleBase" id="RU004387"/>
    </source>
</evidence>
<proteinExistence type="inferred from homology"/>
<dbReference type="GO" id="GO:0006508">
    <property type="term" value="P:proteolysis"/>
    <property type="evidence" value="ECO:0007669"/>
    <property type="project" value="UniProtKB-KW"/>
</dbReference>
<dbReference type="GO" id="GO:0004177">
    <property type="term" value="F:aminopeptidase activity"/>
    <property type="evidence" value="ECO:0007669"/>
    <property type="project" value="UniProtKB-KW"/>
</dbReference>
<dbReference type="EMBL" id="CP162511">
    <property type="protein sequence ID" value="XDI07056.1"/>
    <property type="molecule type" value="Genomic_DNA"/>
</dbReference>
<evidence type="ECO:0000256" key="5">
    <source>
        <dbReference type="ARBA" id="ARBA00022723"/>
    </source>
</evidence>
<evidence type="ECO:0000256" key="3">
    <source>
        <dbReference type="ARBA" id="ARBA00022438"/>
    </source>
</evidence>
<dbReference type="PANTHER" id="PTHR28570:SF3">
    <property type="entry name" value="ASPARTYL AMINOPEPTIDASE"/>
    <property type="match status" value="1"/>
</dbReference>
<evidence type="ECO:0000256" key="7">
    <source>
        <dbReference type="ARBA" id="ARBA00022833"/>
    </source>
</evidence>
<dbReference type="SUPFAM" id="SSF53187">
    <property type="entry name" value="Zn-dependent exopeptidases"/>
    <property type="match status" value="1"/>
</dbReference>
<reference evidence="11" key="1">
    <citation type="submission" date="2024-05" db="EMBL/GenBank/DDBJ databases">
        <title>Herbiconiux sp. A18JL235.</title>
        <authorList>
            <person name="Zhang G."/>
        </authorList>
    </citation>
    <scope>NUCLEOTIDE SEQUENCE</scope>
    <source>
        <strain evidence="11">A18JL235</strain>
    </source>
</reference>
<organism evidence="11">
    <name type="scientific">Herbiconiux sp. A18JL235</name>
    <dbReference type="NCBI Taxonomy" id="3152363"/>
    <lineage>
        <taxon>Bacteria</taxon>
        <taxon>Bacillati</taxon>
        <taxon>Actinomycetota</taxon>
        <taxon>Actinomycetes</taxon>
        <taxon>Micrococcales</taxon>
        <taxon>Microbacteriaceae</taxon>
        <taxon>Herbiconiux</taxon>
    </lineage>
</organism>
<gene>
    <name evidence="11" type="ORF">ABFY20_08145</name>
</gene>
<dbReference type="EC" id="3.4.11.-" evidence="10"/>